<keyword evidence="2" id="KW-0067">ATP-binding</keyword>
<evidence type="ECO:0000256" key="3">
    <source>
        <dbReference type="ARBA" id="ARBA00025768"/>
    </source>
</evidence>
<proteinExistence type="inferred from homology"/>
<gene>
    <name evidence="5" type="ORF">ANN_07980</name>
</gene>
<evidence type="ECO:0000256" key="1">
    <source>
        <dbReference type="ARBA" id="ARBA00022741"/>
    </source>
</evidence>
<comment type="caution">
    <text evidence="5">The sequence shown here is derived from an EMBL/GenBank/DDBJ whole genome shotgun (WGS) entry which is preliminary data.</text>
</comment>
<dbReference type="Gene3D" id="3.40.50.300">
    <property type="entry name" value="P-loop containing nucleotide triphosphate hydrolases"/>
    <property type="match status" value="1"/>
</dbReference>
<evidence type="ECO:0000313" key="5">
    <source>
        <dbReference type="EMBL" id="KAJ4439852.1"/>
    </source>
</evidence>
<dbReference type="Pfam" id="PF08433">
    <property type="entry name" value="KTI12"/>
    <property type="match status" value="1"/>
</dbReference>
<evidence type="ECO:0000313" key="6">
    <source>
        <dbReference type="Proteomes" id="UP001148838"/>
    </source>
</evidence>
<evidence type="ECO:0000256" key="2">
    <source>
        <dbReference type="ARBA" id="ARBA00022840"/>
    </source>
</evidence>
<accession>A0ABQ8T1P4</accession>
<evidence type="ECO:0000256" key="4">
    <source>
        <dbReference type="ARBA" id="ARBA00026170"/>
    </source>
</evidence>
<organism evidence="5 6">
    <name type="scientific">Periplaneta americana</name>
    <name type="common">American cockroach</name>
    <name type="synonym">Blatta americana</name>
    <dbReference type="NCBI Taxonomy" id="6978"/>
    <lineage>
        <taxon>Eukaryota</taxon>
        <taxon>Metazoa</taxon>
        <taxon>Ecdysozoa</taxon>
        <taxon>Arthropoda</taxon>
        <taxon>Hexapoda</taxon>
        <taxon>Insecta</taxon>
        <taxon>Pterygota</taxon>
        <taxon>Neoptera</taxon>
        <taxon>Polyneoptera</taxon>
        <taxon>Dictyoptera</taxon>
        <taxon>Blattodea</taxon>
        <taxon>Blattoidea</taxon>
        <taxon>Blattidae</taxon>
        <taxon>Blattinae</taxon>
        <taxon>Periplaneta</taxon>
    </lineage>
</organism>
<dbReference type="InterPro" id="IPR013641">
    <property type="entry name" value="KTI12/PSTK"/>
</dbReference>
<protein>
    <recommendedName>
        <fullName evidence="4">Protein KTI12 homolog</fullName>
    </recommendedName>
</protein>
<keyword evidence="6" id="KW-1185">Reference proteome</keyword>
<dbReference type="InterPro" id="IPR027417">
    <property type="entry name" value="P-loop_NTPase"/>
</dbReference>
<reference evidence="5 6" key="1">
    <citation type="journal article" date="2022" name="Allergy">
        <title>Genome assembly and annotation of Periplaneta americana reveal a comprehensive cockroach allergen profile.</title>
        <authorList>
            <person name="Wang L."/>
            <person name="Xiong Q."/>
            <person name="Saelim N."/>
            <person name="Wang L."/>
            <person name="Nong W."/>
            <person name="Wan A.T."/>
            <person name="Shi M."/>
            <person name="Liu X."/>
            <person name="Cao Q."/>
            <person name="Hui J.H.L."/>
            <person name="Sookrung N."/>
            <person name="Leung T.F."/>
            <person name="Tungtrongchitr A."/>
            <person name="Tsui S.K.W."/>
        </authorList>
    </citation>
    <scope>NUCLEOTIDE SEQUENCE [LARGE SCALE GENOMIC DNA]</scope>
    <source>
        <strain evidence="5">PWHHKU_190912</strain>
    </source>
</reference>
<comment type="similarity">
    <text evidence="3">Belongs to the KTI12 family.</text>
</comment>
<dbReference type="PANTHER" id="PTHR12435">
    <property type="match status" value="1"/>
</dbReference>
<keyword evidence="1" id="KW-0547">Nucleotide-binding</keyword>
<dbReference type="Proteomes" id="UP001148838">
    <property type="component" value="Unassembled WGS sequence"/>
</dbReference>
<dbReference type="EMBL" id="JAJSOF020000017">
    <property type="protein sequence ID" value="KAJ4439852.1"/>
    <property type="molecule type" value="Genomic_DNA"/>
</dbReference>
<name>A0ABQ8T1P4_PERAM</name>
<sequence>MSKASKTTQCTVHCEVSPETAWQWNQLRQDPYTRETFDALTMRFESPDSRNRWDAPLFTVLAGDKIPLEEMHRALYERKAPPPNQSTQCAPLSSTNFLYEMDRITQDIMTAILSAQQLGLEGEVKIPGHGTCVLGAHTTAAQLSRLRRQFLAYTKLHPTSDTSRIGPLFLQFLNTSLH</sequence>